<reference evidence="2" key="1">
    <citation type="journal article" date="2016" name="Nat. Biotechnol.">
        <title>Sequencing wild and cultivated cassava and related species reveals extensive interspecific hybridization and genetic diversity.</title>
        <authorList>
            <person name="Bredeson J.V."/>
            <person name="Lyons J.B."/>
            <person name="Prochnik S.E."/>
            <person name="Wu G.A."/>
            <person name="Ha C.M."/>
            <person name="Edsinger-Gonzales E."/>
            <person name="Grimwood J."/>
            <person name="Schmutz J."/>
            <person name="Rabbi I.Y."/>
            <person name="Egesi C."/>
            <person name="Nauluvula P."/>
            <person name="Lebot V."/>
            <person name="Ndunguru J."/>
            <person name="Mkamilo G."/>
            <person name="Bart R.S."/>
            <person name="Setter T.L."/>
            <person name="Gleadow R.M."/>
            <person name="Kulakow P."/>
            <person name="Ferguson M.E."/>
            <person name="Rounsley S."/>
            <person name="Rokhsar D.S."/>
        </authorList>
    </citation>
    <scope>NUCLEOTIDE SEQUENCE [LARGE SCALE GENOMIC DNA]</scope>
    <source>
        <strain evidence="2">cv. AM560-2</strain>
    </source>
</reference>
<organism evidence="1 2">
    <name type="scientific">Manihot esculenta</name>
    <name type="common">Cassava</name>
    <name type="synonym">Jatropha manihot</name>
    <dbReference type="NCBI Taxonomy" id="3983"/>
    <lineage>
        <taxon>Eukaryota</taxon>
        <taxon>Viridiplantae</taxon>
        <taxon>Streptophyta</taxon>
        <taxon>Embryophyta</taxon>
        <taxon>Tracheophyta</taxon>
        <taxon>Spermatophyta</taxon>
        <taxon>Magnoliopsida</taxon>
        <taxon>eudicotyledons</taxon>
        <taxon>Gunneridae</taxon>
        <taxon>Pentapetalae</taxon>
        <taxon>rosids</taxon>
        <taxon>fabids</taxon>
        <taxon>Malpighiales</taxon>
        <taxon>Euphorbiaceae</taxon>
        <taxon>Crotonoideae</taxon>
        <taxon>Manihoteae</taxon>
        <taxon>Manihot</taxon>
    </lineage>
</organism>
<gene>
    <name evidence="1" type="ORF">MANES_07G085401v8</name>
</gene>
<keyword evidence="2" id="KW-1185">Reference proteome</keyword>
<proteinExistence type="predicted"/>
<dbReference type="Proteomes" id="UP000091857">
    <property type="component" value="Chromosome 7"/>
</dbReference>
<evidence type="ECO:0000313" key="2">
    <source>
        <dbReference type="Proteomes" id="UP000091857"/>
    </source>
</evidence>
<accession>A0ACB7HFQ8</accession>
<protein>
    <submittedName>
        <fullName evidence="1">Uncharacterized protein</fullName>
    </submittedName>
</protein>
<evidence type="ECO:0000313" key="1">
    <source>
        <dbReference type="EMBL" id="KAG8651016.1"/>
    </source>
</evidence>
<comment type="caution">
    <text evidence="1">The sequence shown here is derived from an EMBL/GenBank/DDBJ whole genome shotgun (WGS) entry which is preliminary data.</text>
</comment>
<name>A0ACB7HFQ8_MANES</name>
<sequence>MFGFIINHLHQEFNGSLDLNYPNPILKSTHSFLDLSSQPLQSKPIFKNQNEARCSQKESKKRRHMEIEHEEHKMIHDLKLRLSPPGINPKDESASANQLENSQSESNESSESDENLVGLVLMGCTKCHIYVMVCEVEPKCPNCKNSFLIDMFQHNTLPNTKRSKGC</sequence>
<dbReference type="EMBL" id="CM004393">
    <property type="protein sequence ID" value="KAG8651016.1"/>
    <property type="molecule type" value="Genomic_DNA"/>
</dbReference>